<keyword evidence="3" id="KW-1003">Cell membrane</keyword>
<evidence type="ECO:0000256" key="8">
    <source>
        <dbReference type="SAM" id="SignalP"/>
    </source>
</evidence>
<dbReference type="InterPro" id="IPR010920">
    <property type="entry name" value="LSM_dom_sf"/>
</dbReference>
<feature type="domain" description="Mechanosensitive ion channel MscS C-terminal" evidence="10">
    <location>
        <begin position="731"/>
        <end position="814"/>
    </location>
</feature>
<feature type="transmembrane region" description="Helical" evidence="7">
    <location>
        <begin position="290"/>
        <end position="311"/>
    </location>
</feature>
<dbReference type="InterPro" id="IPR006685">
    <property type="entry name" value="MscS_channel_2nd"/>
</dbReference>
<dbReference type="PANTHER" id="PTHR30347:SF1">
    <property type="entry name" value="MECHANOSENSITIVE CHANNEL MSCK"/>
    <property type="match status" value="1"/>
</dbReference>
<dbReference type="Gene3D" id="2.30.30.60">
    <property type="match status" value="1"/>
</dbReference>
<feature type="transmembrane region" description="Helical" evidence="7">
    <location>
        <begin position="388"/>
        <end position="407"/>
    </location>
</feature>
<evidence type="ECO:0000259" key="10">
    <source>
        <dbReference type="Pfam" id="PF21082"/>
    </source>
</evidence>
<organism evidence="11 12">
    <name type="scientific">Chitinophaga defluvii</name>
    <dbReference type="NCBI Taxonomy" id="3163343"/>
    <lineage>
        <taxon>Bacteria</taxon>
        <taxon>Pseudomonadati</taxon>
        <taxon>Bacteroidota</taxon>
        <taxon>Chitinophagia</taxon>
        <taxon>Chitinophagales</taxon>
        <taxon>Chitinophagaceae</taxon>
        <taxon>Chitinophaga</taxon>
    </lineage>
</organism>
<keyword evidence="4 7" id="KW-0812">Transmembrane</keyword>
<feature type="chain" id="PRO_5046082670" evidence="8">
    <location>
        <begin position="28"/>
        <end position="843"/>
    </location>
</feature>
<evidence type="ECO:0000256" key="4">
    <source>
        <dbReference type="ARBA" id="ARBA00022692"/>
    </source>
</evidence>
<dbReference type="PANTHER" id="PTHR30347">
    <property type="entry name" value="POTASSIUM CHANNEL RELATED"/>
    <property type="match status" value="1"/>
</dbReference>
<evidence type="ECO:0000256" key="7">
    <source>
        <dbReference type="SAM" id="Phobius"/>
    </source>
</evidence>
<proteinExistence type="inferred from homology"/>
<feature type="transmembrane region" description="Helical" evidence="7">
    <location>
        <begin position="641"/>
        <end position="663"/>
    </location>
</feature>
<feature type="transmembrane region" description="Helical" evidence="7">
    <location>
        <begin position="446"/>
        <end position="466"/>
    </location>
</feature>
<gene>
    <name evidence="11" type="ORF">ABR189_24250</name>
</gene>
<evidence type="ECO:0000313" key="11">
    <source>
        <dbReference type="EMBL" id="MET7000526.1"/>
    </source>
</evidence>
<dbReference type="Proteomes" id="UP001549749">
    <property type="component" value="Unassembled WGS sequence"/>
</dbReference>
<dbReference type="SUPFAM" id="SSF82689">
    <property type="entry name" value="Mechanosensitive channel protein MscS (YggB), C-terminal domain"/>
    <property type="match status" value="1"/>
</dbReference>
<evidence type="ECO:0000256" key="5">
    <source>
        <dbReference type="ARBA" id="ARBA00022989"/>
    </source>
</evidence>
<dbReference type="Pfam" id="PF00924">
    <property type="entry name" value="MS_channel_2nd"/>
    <property type="match status" value="1"/>
</dbReference>
<evidence type="ECO:0000256" key="1">
    <source>
        <dbReference type="ARBA" id="ARBA00004651"/>
    </source>
</evidence>
<keyword evidence="5 7" id="KW-1133">Transmembrane helix</keyword>
<feature type="transmembrane region" description="Helical" evidence="7">
    <location>
        <begin position="615"/>
        <end position="635"/>
    </location>
</feature>
<accession>A0ABV2TBZ3</accession>
<reference evidence="11 12" key="1">
    <citation type="submission" date="2024-06" db="EMBL/GenBank/DDBJ databases">
        <title>Chitinophaga defluvii sp. nov., isolated from municipal sewage.</title>
        <authorList>
            <person name="Zhang L."/>
        </authorList>
    </citation>
    <scope>NUCLEOTIDE SEQUENCE [LARGE SCALE GENOMIC DNA]</scope>
    <source>
        <strain evidence="11 12">H8</strain>
    </source>
</reference>
<evidence type="ECO:0000313" key="12">
    <source>
        <dbReference type="Proteomes" id="UP001549749"/>
    </source>
</evidence>
<keyword evidence="6 7" id="KW-0472">Membrane</keyword>
<evidence type="ECO:0000259" key="9">
    <source>
        <dbReference type="Pfam" id="PF00924"/>
    </source>
</evidence>
<feature type="transmembrane region" description="Helical" evidence="7">
    <location>
        <begin position="567"/>
        <end position="595"/>
    </location>
</feature>
<comment type="caution">
    <text evidence="11">The sequence shown here is derived from an EMBL/GenBank/DDBJ whole genome shotgun (WGS) entry which is preliminary data.</text>
</comment>
<comment type="similarity">
    <text evidence="2">Belongs to the MscS (TC 1.A.23) family.</text>
</comment>
<feature type="domain" description="Mechanosensitive ion channel MscS" evidence="9">
    <location>
        <begin position="657"/>
        <end position="723"/>
    </location>
</feature>
<dbReference type="EMBL" id="JBEXAC010000002">
    <property type="protein sequence ID" value="MET7000526.1"/>
    <property type="molecule type" value="Genomic_DNA"/>
</dbReference>
<dbReference type="Gene3D" id="3.30.70.100">
    <property type="match status" value="1"/>
</dbReference>
<dbReference type="InterPro" id="IPR011066">
    <property type="entry name" value="MscS_channel_C_sf"/>
</dbReference>
<dbReference type="Gene3D" id="1.10.287.1260">
    <property type="match status" value="1"/>
</dbReference>
<feature type="transmembrane region" description="Helical" evidence="7">
    <location>
        <begin position="413"/>
        <end position="434"/>
    </location>
</feature>
<feature type="transmembrane region" description="Helical" evidence="7">
    <location>
        <begin position="332"/>
        <end position="352"/>
    </location>
</feature>
<evidence type="ECO:0000256" key="2">
    <source>
        <dbReference type="ARBA" id="ARBA00008017"/>
    </source>
</evidence>
<feature type="transmembrane region" description="Helical" evidence="7">
    <location>
        <begin position="472"/>
        <end position="491"/>
    </location>
</feature>
<dbReference type="SUPFAM" id="SSF82861">
    <property type="entry name" value="Mechanosensitive channel protein MscS (YggB), transmembrane region"/>
    <property type="match status" value="1"/>
</dbReference>
<dbReference type="InterPro" id="IPR011014">
    <property type="entry name" value="MscS_channel_TM-2"/>
</dbReference>
<feature type="signal peptide" evidence="8">
    <location>
        <begin position="1"/>
        <end position="27"/>
    </location>
</feature>
<keyword evidence="12" id="KW-1185">Reference proteome</keyword>
<keyword evidence="8" id="KW-0732">Signal</keyword>
<feature type="transmembrane region" description="Helical" evidence="7">
    <location>
        <begin position="358"/>
        <end position="376"/>
    </location>
</feature>
<evidence type="ECO:0000256" key="6">
    <source>
        <dbReference type="ARBA" id="ARBA00023136"/>
    </source>
</evidence>
<name>A0ABV2TBZ3_9BACT</name>
<sequence>MVALKVHPAKGLILLACLLCFAQAIFAQPGQKNTNRPDTTTKIDSATISRNLTKLAKDSVNKIRKSDTTVAVLINRIEGYTLMLNQTMSVLKRGFDTTRISASIPLTDSSLTLIKRNIATLGRTPNIHDVYTNKVMLEQLERQLKGWQDDLFRYYGRLVNISDTMATIRRDTSMRNIPEEDELYGFYVGQIANLIQKYRQVDSANRKNLIQLGLLQNRVANRYIDVTNLLEDMDYQLSGFTGRMFNRDYSYLWHSGDQDLAKRPRDFIAVLHSSIHKSVKVLTIFLAVQWPVFIIWILIAIFFTLWVYNNIRRIRRHHDNAEAEAILKHSKYLYQFPVACTLVFVATLASMLSVKYPILFTELTWAVIVIPLSIILRQYLPRILFRYWLVLLGLLFLYCLNNLLIEATFVEEWGLFLGALSAIFLGAYLLKATANSTFSQPRHTRFIIWTMIAMSCFALLLVISARVTAAKIIGASSVINTVMAMSLFIFVEILMEAVYLQVEANKDSSTFISFTDYQQIKSKLQTFLAAIAIIGWLMLVARNLYIYDTIYEAIADFLVKSRTIGNTAFTFGSIIVFLLVIWVATIITQLIAYLFGNTGQTAAPSKKVKLGSAMLLVKLAVLAIGILVAFAASGIPMDKLAIVIGALGVGIGFGLQNIVNNLVSGIILAFEKPIEVGDVIELGTRSGVVKEIGIRSSKISAYDGSEVIVPNGDLISQQLINWTLSSRTRRVELIIGVGYGSDVAQVTDILKKAMEGREGILTNPAPLVFLYQFGDNSINFRLFFWIGDLGTAGQLQSDVLTTIYENLQKAGIEIPYPQTDLHIRSVDPGVLKQWGSIDPEKQA</sequence>
<dbReference type="Pfam" id="PF21082">
    <property type="entry name" value="MS_channel_3rd"/>
    <property type="match status" value="1"/>
</dbReference>
<dbReference type="InterPro" id="IPR049278">
    <property type="entry name" value="MS_channel_C"/>
</dbReference>
<evidence type="ECO:0000256" key="3">
    <source>
        <dbReference type="ARBA" id="ARBA00022475"/>
    </source>
</evidence>
<dbReference type="RefSeq" id="WP_354663085.1">
    <property type="nucleotide sequence ID" value="NZ_JBEXAC010000002.1"/>
</dbReference>
<feature type="transmembrane region" description="Helical" evidence="7">
    <location>
        <begin position="527"/>
        <end position="547"/>
    </location>
</feature>
<dbReference type="InterPro" id="IPR052702">
    <property type="entry name" value="MscS-like_channel"/>
</dbReference>
<protein>
    <submittedName>
        <fullName evidence="11">Mechanosensitive ion channel domain-containing protein</fullName>
    </submittedName>
</protein>
<comment type="subcellular location">
    <subcellularLocation>
        <location evidence="1">Cell membrane</location>
        <topology evidence="1">Multi-pass membrane protein</topology>
    </subcellularLocation>
</comment>
<dbReference type="SUPFAM" id="SSF50182">
    <property type="entry name" value="Sm-like ribonucleoproteins"/>
    <property type="match status" value="1"/>
</dbReference>
<dbReference type="InterPro" id="IPR023408">
    <property type="entry name" value="MscS_beta-dom_sf"/>
</dbReference>